<organism evidence="2 3">
    <name type="scientific">Deinococcus deserti (strain DSM 17065 / CIP 109153 / LMG 22923 / VCD115)</name>
    <dbReference type="NCBI Taxonomy" id="546414"/>
    <lineage>
        <taxon>Bacteria</taxon>
        <taxon>Thermotogati</taxon>
        <taxon>Deinococcota</taxon>
        <taxon>Deinococci</taxon>
        <taxon>Deinococcales</taxon>
        <taxon>Deinococcaceae</taxon>
        <taxon>Deinococcus</taxon>
    </lineage>
</organism>
<dbReference type="Proteomes" id="UP000002208">
    <property type="component" value="Plasmid 2"/>
</dbReference>
<evidence type="ECO:0000259" key="1">
    <source>
        <dbReference type="PROSITE" id="PS51832"/>
    </source>
</evidence>
<dbReference type="AlphaFoldDB" id="C1D2R1"/>
<dbReference type="KEGG" id="ddr:Deide_2p00440"/>
<dbReference type="EMBL" id="CP001116">
    <property type="protein sequence ID" value="ACO47700.1"/>
    <property type="molecule type" value="Genomic_DNA"/>
</dbReference>
<reference evidence="2 3" key="1">
    <citation type="journal article" date="2009" name="PLoS Genet.">
        <title>Alliance of proteomics and genomics to unravel the specificities of Sahara bacterium Deinococcus deserti.</title>
        <authorList>
            <person name="de Groot A."/>
            <person name="Dulermo R."/>
            <person name="Ortet P."/>
            <person name="Blanchard L."/>
            <person name="Guerin P."/>
            <person name="Fernandez B."/>
            <person name="Vacherie B."/>
            <person name="Dossat C."/>
            <person name="Jolivet E."/>
            <person name="Siguier P."/>
            <person name="Chandler M."/>
            <person name="Barakat M."/>
            <person name="Dedieu A."/>
            <person name="Barbe V."/>
            <person name="Heulin T."/>
            <person name="Sommer S."/>
            <person name="Achouak W."/>
            <person name="Armengaud J."/>
        </authorList>
    </citation>
    <scope>NUCLEOTIDE SEQUENCE [LARGE SCALE GENOMIC DNA]</scope>
    <source>
        <strain evidence="3">DSM 17065 / CIP 109153 / LMG 22923 / VCD115</strain>
        <plasmid evidence="3">pDeide2</plasmid>
    </source>
</reference>
<dbReference type="HOGENOM" id="CLU_000445_92_6_0"/>
<name>C1D2R1_DEIDV</name>
<dbReference type="InterPro" id="IPR037522">
    <property type="entry name" value="HD_GYP_dom"/>
</dbReference>
<dbReference type="PROSITE" id="PS51832">
    <property type="entry name" value="HD_GYP"/>
    <property type="match status" value="1"/>
</dbReference>
<dbReference type="Pfam" id="PF13487">
    <property type="entry name" value="HD_5"/>
    <property type="match status" value="1"/>
</dbReference>
<dbReference type="CDD" id="cd00077">
    <property type="entry name" value="HDc"/>
    <property type="match status" value="1"/>
</dbReference>
<dbReference type="PANTHER" id="PTHR45228:SF4">
    <property type="entry name" value="LIPOPROTEIN"/>
    <property type="match status" value="1"/>
</dbReference>
<keyword evidence="3" id="KW-1185">Reference proteome</keyword>
<dbReference type="PANTHER" id="PTHR45228">
    <property type="entry name" value="CYCLIC DI-GMP PHOSPHODIESTERASE TM_0186-RELATED"/>
    <property type="match status" value="1"/>
</dbReference>
<gene>
    <name evidence="2" type="ordered locus">Deide_2p00440</name>
</gene>
<evidence type="ECO:0000313" key="3">
    <source>
        <dbReference type="Proteomes" id="UP000002208"/>
    </source>
</evidence>
<keyword evidence="2" id="KW-0614">Plasmid</keyword>
<evidence type="ECO:0000313" key="2">
    <source>
        <dbReference type="EMBL" id="ACO47700.1"/>
    </source>
</evidence>
<dbReference type="InterPro" id="IPR052020">
    <property type="entry name" value="Cyclic_di-GMP/3'3'-cGAMP_PDE"/>
</dbReference>
<feature type="domain" description="HD-GYP" evidence="1">
    <location>
        <begin position="1"/>
        <end position="93"/>
    </location>
</feature>
<dbReference type="InterPro" id="IPR003607">
    <property type="entry name" value="HD/PDEase_dom"/>
</dbReference>
<sequence>MLHHIPSLPATTLEVVLYHHERWNGSGYPKGLAGEDIPLAARVFAVVDVYDALTSERPDKKAWTHEDAAEQLRKEAGVLLDARVVAAFLQVLT</sequence>
<dbReference type="SUPFAM" id="SSF109604">
    <property type="entry name" value="HD-domain/PDEase-like"/>
    <property type="match status" value="1"/>
</dbReference>
<accession>C1D2R1</accession>
<proteinExistence type="predicted"/>
<dbReference type="Gene3D" id="1.10.3210.10">
    <property type="entry name" value="Hypothetical protein af1432"/>
    <property type="match status" value="1"/>
</dbReference>
<protein>
    <recommendedName>
        <fullName evidence="1">HD-GYP domain-containing protein</fullName>
    </recommendedName>
</protein>
<geneLocation type="plasmid" evidence="3">
    <name>pDeide2</name>
</geneLocation>